<reference evidence="2 3" key="1">
    <citation type="submission" date="2015-05" db="EMBL/GenBank/DDBJ databases">
        <authorList>
            <person name="Wang D.B."/>
            <person name="Wang M."/>
        </authorList>
    </citation>
    <scope>NUCLEOTIDE SEQUENCE [LARGE SCALE GENOMIC DNA]</scope>
    <source>
        <strain evidence="2">VL1</strain>
    </source>
</reference>
<sequence>STSYERAGQLHQNTMSQQDGGAPRGHTRNKSVTKSSRPRSSTKGPLDLADTPLNDPLSSPSRLEPLQPKRASSQRPPGHPSPSFRSPAPSPAPPAVRASITKNFGFLLRPEIYQPLLPLNVPVAFRNSTKQPRPDAPLAELLSQGHFRAAAISAVQELTSASPRAAPVDPTDYRRIFDLLYTRLACLTLCDATSTAAQEVRALEDLNNAAIYVDDDTGEHLVPWALRVLNVRLQALGFGDPRRAVMSYHDLAREARDQGARAAARHDTAARALWRARLHDLGIQVAGALIEMEDLAGAAHHLGTLRDHGDGRMALTRALLWLHLGDVASARRCVRGADAGEGRHAEQVILALCEMADGAYEAALRLWQALREEVDDEMVGVNMAVCLLYTGNMDKGREVLESMASSGRSSHTLLFNLSTMYELCTERNRAMKIKLTEKLAGLDATESGWEKTNADFKL</sequence>
<dbReference type="Proteomes" id="UP000044602">
    <property type="component" value="Unassembled WGS sequence"/>
</dbReference>
<feature type="compositionally biased region" description="Polar residues" evidence="1">
    <location>
        <begin position="32"/>
        <end position="43"/>
    </location>
</feature>
<dbReference type="AlphaFoldDB" id="A0A0G4M2A4"/>
<feature type="region of interest" description="Disordered" evidence="1">
    <location>
        <begin position="1"/>
        <end position="96"/>
    </location>
</feature>
<keyword evidence="3" id="KW-1185">Reference proteome</keyword>
<dbReference type="STRING" id="100787.A0A0G4M2A4"/>
<dbReference type="GO" id="GO:0005794">
    <property type="term" value="C:Golgi apparatus"/>
    <property type="evidence" value="ECO:0007669"/>
    <property type="project" value="TreeGrafter"/>
</dbReference>
<dbReference type="GO" id="GO:0030008">
    <property type="term" value="C:TRAPP complex"/>
    <property type="evidence" value="ECO:0007669"/>
    <property type="project" value="TreeGrafter"/>
</dbReference>
<protein>
    <recommendedName>
        <fullName evidence="4">Trafficking protein particle complex subunit 12</fullName>
    </recommendedName>
</protein>
<feature type="non-terminal residue" evidence="2">
    <location>
        <position position="1"/>
    </location>
</feature>
<gene>
    <name evidence="2" type="ORF">BN1708_015039</name>
</gene>
<feature type="compositionally biased region" description="Polar residues" evidence="1">
    <location>
        <begin position="1"/>
        <end position="19"/>
    </location>
</feature>
<organism evidence="2 3">
    <name type="scientific">Verticillium longisporum</name>
    <name type="common">Verticillium dahliae var. longisporum</name>
    <dbReference type="NCBI Taxonomy" id="100787"/>
    <lineage>
        <taxon>Eukaryota</taxon>
        <taxon>Fungi</taxon>
        <taxon>Dikarya</taxon>
        <taxon>Ascomycota</taxon>
        <taxon>Pezizomycotina</taxon>
        <taxon>Sordariomycetes</taxon>
        <taxon>Hypocreomycetidae</taxon>
        <taxon>Glomerellales</taxon>
        <taxon>Plectosphaerellaceae</taxon>
        <taxon>Verticillium</taxon>
    </lineage>
</organism>
<name>A0A0G4M2A4_VERLO</name>
<evidence type="ECO:0000313" key="3">
    <source>
        <dbReference type="Proteomes" id="UP000044602"/>
    </source>
</evidence>
<dbReference type="InterPro" id="IPR011990">
    <property type="entry name" value="TPR-like_helical_dom_sf"/>
</dbReference>
<dbReference type="SUPFAM" id="SSF48452">
    <property type="entry name" value="TPR-like"/>
    <property type="match status" value="1"/>
</dbReference>
<evidence type="ECO:0000313" key="2">
    <source>
        <dbReference type="EMBL" id="CRK27965.1"/>
    </source>
</evidence>
<dbReference type="EMBL" id="CVQH01020574">
    <property type="protein sequence ID" value="CRK27965.1"/>
    <property type="molecule type" value="Genomic_DNA"/>
</dbReference>
<evidence type="ECO:0000256" key="1">
    <source>
        <dbReference type="SAM" id="MobiDB-lite"/>
    </source>
</evidence>
<dbReference type="PANTHER" id="PTHR21581">
    <property type="entry name" value="D-ALANYL-D-ALANINE CARBOXYPEPTIDASE"/>
    <property type="match status" value="1"/>
</dbReference>
<dbReference type="Gene3D" id="1.25.40.10">
    <property type="entry name" value="Tetratricopeptide repeat domain"/>
    <property type="match status" value="1"/>
</dbReference>
<evidence type="ECO:0008006" key="4">
    <source>
        <dbReference type="Google" id="ProtNLM"/>
    </source>
</evidence>
<accession>A0A0G4M2A4</accession>
<dbReference type="PANTHER" id="PTHR21581:SF6">
    <property type="entry name" value="TRAFFICKING PROTEIN PARTICLE COMPLEX SUBUNIT 12"/>
    <property type="match status" value="1"/>
</dbReference>
<proteinExistence type="predicted"/>